<gene>
    <name evidence="1" type="ORF">V1477_018316</name>
</gene>
<evidence type="ECO:0000313" key="1">
    <source>
        <dbReference type="EMBL" id="KAL2725878.1"/>
    </source>
</evidence>
<evidence type="ECO:0000313" key="2">
    <source>
        <dbReference type="Proteomes" id="UP001607303"/>
    </source>
</evidence>
<dbReference type="AlphaFoldDB" id="A0ABD2AZ32"/>
<comment type="caution">
    <text evidence="1">The sequence shown here is derived from an EMBL/GenBank/DDBJ whole genome shotgun (WGS) entry which is preliminary data.</text>
</comment>
<name>A0ABD2AZ32_VESMC</name>
<organism evidence="1 2">
    <name type="scientific">Vespula maculifrons</name>
    <name type="common">Eastern yellow jacket</name>
    <name type="synonym">Wasp</name>
    <dbReference type="NCBI Taxonomy" id="7453"/>
    <lineage>
        <taxon>Eukaryota</taxon>
        <taxon>Metazoa</taxon>
        <taxon>Ecdysozoa</taxon>
        <taxon>Arthropoda</taxon>
        <taxon>Hexapoda</taxon>
        <taxon>Insecta</taxon>
        <taxon>Pterygota</taxon>
        <taxon>Neoptera</taxon>
        <taxon>Endopterygota</taxon>
        <taxon>Hymenoptera</taxon>
        <taxon>Apocrita</taxon>
        <taxon>Aculeata</taxon>
        <taxon>Vespoidea</taxon>
        <taxon>Vespidae</taxon>
        <taxon>Vespinae</taxon>
        <taxon>Vespula</taxon>
    </lineage>
</organism>
<protein>
    <submittedName>
        <fullName evidence="1">Uncharacterized protein</fullName>
    </submittedName>
</protein>
<sequence>MNVNKFKKGKVFIASASSFSLSLFGQLQTLTNNLRRPITFSVGLRFIPDVQLFLQKNLKYICTYCEPTCGVRNGVTIDKCSLFSSYILNGSVQRTTCLMILGSMS</sequence>
<proteinExistence type="predicted"/>
<reference evidence="1 2" key="1">
    <citation type="journal article" date="2024" name="Ann. Entomol. Soc. Am.">
        <title>Genomic analyses of the southern and eastern yellowjacket wasps (Hymenoptera: Vespidae) reveal evolutionary signatures of social life.</title>
        <authorList>
            <person name="Catto M.A."/>
            <person name="Caine P.B."/>
            <person name="Orr S.E."/>
            <person name="Hunt B.G."/>
            <person name="Goodisman M.A.D."/>
        </authorList>
    </citation>
    <scope>NUCLEOTIDE SEQUENCE [LARGE SCALE GENOMIC DNA]</scope>
    <source>
        <strain evidence="1">232</strain>
        <tissue evidence="1">Head and thorax</tissue>
    </source>
</reference>
<keyword evidence="2" id="KW-1185">Reference proteome</keyword>
<dbReference type="EMBL" id="JAYRBN010000110">
    <property type="protein sequence ID" value="KAL2725878.1"/>
    <property type="molecule type" value="Genomic_DNA"/>
</dbReference>
<accession>A0ABD2AZ32</accession>
<dbReference type="Proteomes" id="UP001607303">
    <property type="component" value="Unassembled WGS sequence"/>
</dbReference>